<comment type="subcellular location">
    <subcellularLocation>
        <location evidence="1">Cytoplasm</location>
    </subcellularLocation>
</comment>
<dbReference type="Gene3D" id="1.20.900.10">
    <property type="entry name" value="Dbl homology (DH) domain"/>
    <property type="match status" value="1"/>
</dbReference>
<dbReference type="InParanoid" id="A0A3B3IHA3"/>
<evidence type="ECO:0000313" key="13">
    <source>
        <dbReference type="Proteomes" id="UP000001038"/>
    </source>
</evidence>
<dbReference type="SUPFAM" id="SSF50729">
    <property type="entry name" value="PH domain-like"/>
    <property type="match status" value="1"/>
</dbReference>
<keyword evidence="13" id="KW-1185">Reference proteome</keyword>
<keyword evidence="5" id="KW-0479">Metal-binding</keyword>
<protein>
    <submittedName>
        <fullName evidence="12">Rho/rac guanine nucleotide exchange factor (GEF) 18a</fullName>
    </submittedName>
</protein>
<dbReference type="FunFam" id="1.20.900.10:FF:000004">
    <property type="entry name" value="Rho guanine nucleotide exchange factor 2"/>
    <property type="match status" value="1"/>
</dbReference>
<feature type="region of interest" description="Disordered" evidence="9">
    <location>
        <begin position="484"/>
        <end position="525"/>
    </location>
</feature>
<dbReference type="SUPFAM" id="SSF48065">
    <property type="entry name" value="DBL homology domain (DH-domain)"/>
    <property type="match status" value="1"/>
</dbReference>
<proteinExistence type="predicted"/>
<dbReference type="Bgee" id="ENSORLG00000017973">
    <property type="expression patterns" value="Expressed in ovary and 12 other cell types or tissues"/>
</dbReference>
<evidence type="ECO:0000256" key="4">
    <source>
        <dbReference type="ARBA" id="ARBA00022658"/>
    </source>
</evidence>
<dbReference type="Proteomes" id="UP000001038">
    <property type="component" value="Chromosome 17"/>
</dbReference>
<feature type="region of interest" description="Disordered" evidence="9">
    <location>
        <begin position="1"/>
        <end position="30"/>
    </location>
</feature>
<dbReference type="AlphaFoldDB" id="A0A3B3IHA3"/>
<feature type="region of interest" description="Disordered" evidence="9">
    <location>
        <begin position="540"/>
        <end position="573"/>
    </location>
</feature>
<feature type="domain" description="PH" evidence="10">
    <location>
        <begin position="313"/>
        <end position="416"/>
    </location>
</feature>
<keyword evidence="8" id="KW-0175">Coiled coil</keyword>
<keyword evidence="4" id="KW-0344">Guanine-nucleotide releasing factor</keyword>
<dbReference type="SMART" id="SM00233">
    <property type="entry name" value="PH"/>
    <property type="match status" value="1"/>
</dbReference>
<dbReference type="PROSITE" id="PS50010">
    <property type="entry name" value="DH_2"/>
    <property type="match status" value="1"/>
</dbReference>
<keyword evidence="7" id="KW-0862">Zinc</keyword>
<dbReference type="CDD" id="cd00160">
    <property type="entry name" value="RhoGEF"/>
    <property type="match status" value="1"/>
</dbReference>
<evidence type="ECO:0000256" key="5">
    <source>
        <dbReference type="ARBA" id="ARBA00022723"/>
    </source>
</evidence>
<evidence type="ECO:0000259" key="10">
    <source>
        <dbReference type="PROSITE" id="PS50003"/>
    </source>
</evidence>
<dbReference type="InterPro" id="IPR041020">
    <property type="entry name" value="PH_16"/>
</dbReference>
<feature type="compositionally biased region" description="Low complexity" evidence="9">
    <location>
        <begin position="513"/>
        <end position="525"/>
    </location>
</feature>
<reference evidence="12 13" key="1">
    <citation type="journal article" date="2007" name="Nature">
        <title>The medaka draft genome and insights into vertebrate genome evolution.</title>
        <authorList>
            <person name="Kasahara M."/>
            <person name="Naruse K."/>
            <person name="Sasaki S."/>
            <person name="Nakatani Y."/>
            <person name="Qu W."/>
            <person name="Ahsan B."/>
            <person name="Yamada T."/>
            <person name="Nagayasu Y."/>
            <person name="Doi K."/>
            <person name="Kasai Y."/>
            <person name="Jindo T."/>
            <person name="Kobayashi D."/>
            <person name="Shimada A."/>
            <person name="Toyoda A."/>
            <person name="Kuroki Y."/>
            <person name="Fujiyama A."/>
            <person name="Sasaki T."/>
            <person name="Shimizu A."/>
            <person name="Asakawa S."/>
            <person name="Shimizu N."/>
            <person name="Hashimoto S."/>
            <person name="Yang J."/>
            <person name="Lee Y."/>
            <person name="Matsushima K."/>
            <person name="Sugano S."/>
            <person name="Sakaizumi M."/>
            <person name="Narita T."/>
            <person name="Ohishi K."/>
            <person name="Haga S."/>
            <person name="Ohta F."/>
            <person name="Nomoto H."/>
            <person name="Nogata K."/>
            <person name="Morishita T."/>
            <person name="Endo T."/>
            <person name="Shin-I T."/>
            <person name="Takeda H."/>
            <person name="Morishita S."/>
            <person name="Kohara Y."/>
        </authorList>
    </citation>
    <scope>NUCLEOTIDE SEQUENCE [LARGE SCALE GENOMIC DNA]</scope>
    <source>
        <strain evidence="12 13">Hd-rR</strain>
    </source>
</reference>
<dbReference type="Gene3D" id="2.30.29.30">
    <property type="entry name" value="Pleckstrin-homology domain (PH domain)/Phosphotyrosine-binding domain (PTB)"/>
    <property type="match status" value="1"/>
</dbReference>
<dbReference type="InterPro" id="IPR000219">
    <property type="entry name" value="DH_dom"/>
</dbReference>
<feature type="compositionally biased region" description="Polar residues" evidence="9">
    <location>
        <begin position="756"/>
        <end position="773"/>
    </location>
</feature>
<dbReference type="GO" id="GO:0035023">
    <property type="term" value="P:regulation of Rho protein signal transduction"/>
    <property type="evidence" value="ECO:0000318"/>
    <property type="project" value="GO_Central"/>
</dbReference>
<dbReference type="GO" id="GO:0005085">
    <property type="term" value="F:guanyl-nucleotide exchange factor activity"/>
    <property type="evidence" value="ECO:0007669"/>
    <property type="project" value="UniProtKB-KW"/>
</dbReference>
<feature type="compositionally biased region" description="Basic and acidic residues" evidence="9">
    <location>
        <begin position="498"/>
        <end position="512"/>
    </location>
</feature>
<dbReference type="GO" id="GO:0005886">
    <property type="term" value="C:plasma membrane"/>
    <property type="evidence" value="ECO:0000318"/>
    <property type="project" value="GO_Central"/>
</dbReference>
<keyword evidence="2" id="KW-0963">Cytoplasm</keyword>
<feature type="compositionally biased region" description="Pro residues" evidence="9">
    <location>
        <begin position="1"/>
        <end position="15"/>
    </location>
</feature>
<organism evidence="12 13">
    <name type="scientific">Oryzias latipes</name>
    <name type="common">Japanese rice fish</name>
    <name type="synonym">Japanese killifish</name>
    <dbReference type="NCBI Taxonomy" id="8090"/>
    <lineage>
        <taxon>Eukaryota</taxon>
        <taxon>Metazoa</taxon>
        <taxon>Chordata</taxon>
        <taxon>Craniata</taxon>
        <taxon>Vertebrata</taxon>
        <taxon>Euteleostomi</taxon>
        <taxon>Actinopterygii</taxon>
        <taxon>Neopterygii</taxon>
        <taxon>Teleostei</taxon>
        <taxon>Neoteleostei</taxon>
        <taxon>Acanthomorphata</taxon>
        <taxon>Ovalentaria</taxon>
        <taxon>Atherinomorphae</taxon>
        <taxon>Beloniformes</taxon>
        <taxon>Adrianichthyidae</taxon>
        <taxon>Oryziinae</taxon>
        <taxon>Oryzias</taxon>
    </lineage>
</organism>
<dbReference type="PANTHER" id="PTHR13944:SF23">
    <property type="entry name" value="RHO GUANINE NUCLEOTIDE EXCHANGE FACTOR 18"/>
    <property type="match status" value="1"/>
</dbReference>
<feature type="region of interest" description="Disordered" evidence="9">
    <location>
        <begin position="700"/>
        <end position="851"/>
    </location>
</feature>
<dbReference type="GO" id="GO:0008270">
    <property type="term" value="F:zinc ion binding"/>
    <property type="evidence" value="ECO:0007669"/>
    <property type="project" value="UniProtKB-KW"/>
</dbReference>
<accession>A0A3B3IHA3</accession>
<evidence type="ECO:0000256" key="6">
    <source>
        <dbReference type="ARBA" id="ARBA00022771"/>
    </source>
</evidence>
<evidence type="ECO:0000256" key="9">
    <source>
        <dbReference type="SAM" id="MobiDB-lite"/>
    </source>
</evidence>
<dbReference type="STRING" id="8090.ENSORLP00000043450"/>
<dbReference type="PANTHER" id="PTHR13944">
    <property type="entry name" value="AGAP007712-PA"/>
    <property type="match status" value="1"/>
</dbReference>
<dbReference type="SMART" id="SM00325">
    <property type="entry name" value="RhoGEF"/>
    <property type="match status" value="1"/>
</dbReference>
<keyword evidence="6" id="KW-0863">Zinc-finger</keyword>
<reference evidence="12" key="3">
    <citation type="submission" date="2025-09" db="UniProtKB">
        <authorList>
            <consortium name="Ensembl"/>
        </authorList>
    </citation>
    <scope>IDENTIFICATION</scope>
    <source>
        <strain evidence="12">Hd-rR</strain>
    </source>
</reference>
<feature type="domain" description="DH" evidence="11">
    <location>
        <begin position="77"/>
        <end position="271"/>
    </location>
</feature>
<evidence type="ECO:0000256" key="3">
    <source>
        <dbReference type="ARBA" id="ARBA00022553"/>
    </source>
</evidence>
<dbReference type="InterPro" id="IPR035899">
    <property type="entry name" value="DBL_dom_sf"/>
</dbReference>
<evidence type="ECO:0000256" key="2">
    <source>
        <dbReference type="ARBA" id="ARBA00022490"/>
    </source>
</evidence>
<dbReference type="Ensembl" id="ENSORLT00000030505.1">
    <property type="protein sequence ID" value="ENSORLP00000043450.1"/>
    <property type="gene ID" value="ENSORLG00000017973.2"/>
</dbReference>
<dbReference type="Pfam" id="PF00621">
    <property type="entry name" value="RhoGEF"/>
    <property type="match status" value="1"/>
</dbReference>
<evidence type="ECO:0000256" key="8">
    <source>
        <dbReference type="ARBA" id="ARBA00023054"/>
    </source>
</evidence>
<evidence type="ECO:0000313" key="12">
    <source>
        <dbReference type="Ensembl" id="ENSORLP00000043450.1"/>
    </source>
</evidence>
<evidence type="ECO:0000256" key="1">
    <source>
        <dbReference type="ARBA" id="ARBA00004496"/>
    </source>
</evidence>
<dbReference type="GO" id="GO:0005737">
    <property type="term" value="C:cytoplasm"/>
    <property type="evidence" value="ECO:0007669"/>
    <property type="project" value="UniProtKB-SubCell"/>
</dbReference>
<dbReference type="InterPro" id="IPR011993">
    <property type="entry name" value="PH-like_dom_sf"/>
</dbReference>
<feature type="compositionally biased region" description="Basic and acidic residues" evidence="9">
    <location>
        <begin position="700"/>
        <end position="723"/>
    </location>
</feature>
<dbReference type="PROSITE" id="PS50003">
    <property type="entry name" value="PH_DOMAIN"/>
    <property type="match status" value="1"/>
</dbReference>
<keyword evidence="3" id="KW-0597">Phosphoprotein</keyword>
<evidence type="ECO:0000256" key="7">
    <source>
        <dbReference type="ARBA" id="ARBA00022833"/>
    </source>
</evidence>
<dbReference type="InterPro" id="IPR001849">
    <property type="entry name" value="PH_domain"/>
</dbReference>
<dbReference type="GeneTree" id="ENSGT00940000157375"/>
<feature type="compositionally biased region" description="Polar residues" evidence="9">
    <location>
        <begin position="804"/>
        <end position="815"/>
    </location>
</feature>
<dbReference type="Pfam" id="PF17838">
    <property type="entry name" value="PH_16"/>
    <property type="match status" value="1"/>
</dbReference>
<reference evidence="12" key="2">
    <citation type="submission" date="2025-08" db="UniProtKB">
        <authorList>
            <consortium name="Ensembl"/>
        </authorList>
    </citation>
    <scope>IDENTIFICATION</scope>
    <source>
        <strain evidence="12">Hd-rR</strain>
    </source>
</reference>
<name>A0A3B3IHA3_ORYLA</name>
<dbReference type="InterPro" id="IPR051632">
    <property type="entry name" value="Rho_GEF"/>
</dbReference>
<sequence>REPPHPPRAAPPSPRTNPFSGSRETQKKTESVCCPAEHHYAMLQKGLESDAQNLEAESWSLTVDQNVLERLSKEAVKRQDVIYELIQTEMNLVRTLKIIFHVYMHELRQALQMDDPHLERLFPAVESLLGLHQLFLLSLKELQSRSLQEGQAVISVAQLASILISQFSDLAGEHVIHSYSHFCSHQSEALSFFKEQMQVNRKLHILRIDQLPLVRRLGLPECFLLVAQRITKYPVLVERILQNTGADTEEHRSLQKGLGLIKDAISQVDTNVCEYMKTARLRDIGHRLEGRPQSRPKEPCPFRREDLIQGSCSLLHEGTLTWKWSGKQKGGILAVLLSDMLLLLQEKEQKLVFASMVSPVQVIPLQRLIVREVAMEEKAMYLIYVSASAMPEMYELHSSSKDECLRWMALIRQAVDRQIVECLTGKLKDSAALYENLAAQKPPHTSLLLHGDTKEALQGGGLLNGAIEEVENLQNMLFMQLMDPNVPAEGGLPRSSKQPRELRGKGEEEPGRSSKTSSDGGLLSSGEDAVDVAEDLHLDHGEQPLPADASADLEDPVRQKPPSALGSRRIRRHPRNEPFVLQAVIAKQDSRIELQQAIQLKIKQPRHHGNLLLEKERQRTLEKQKEDLASLHKLQAQHREEQQRWEKERERQMKRVEVLEAQLQQREEECKRREETLSEEKSQLERQKEAYQQDLERLREATRSVEKEHRRLGQERERVDKLRQKLSRGQHNYEDATAARNPVLGSQVGSEETDSETFSTNEEIWSSVRSSATLRPDDTPPKVPQRNESMRSRPSKQHNPPYASKTTSQVQNPPGVQQKIPTKLATKGKEKSFKGKRTHQRAQSAGLGLRPSRTLQNPVRWFRF</sequence>
<evidence type="ECO:0000259" key="11">
    <source>
        <dbReference type="PROSITE" id="PS50010"/>
    </source>
</evidence>